<accession>A0A820MQR5</accession>
<proteinExistence type="predicted"/>
<name>A0A820MQR5_9BILA</name>
<comment type="caution">
    <text evidence="1">The sequence shown here is derived from an EMBL/GenBank/DDBJ whole genome shotgun (WGS) entry which is preliminary data.</text>
</comment>
<evidence type="ECO:0000313" key="2">
    <source>
        <dbReference type="Proteomes" id="UP000663881"/>
    </source>
</evidence>
<dbReference type="Proteomes" id="UP000663881">
    <property type="component" value="Unassembled WGS sequence"/>
</dbReference>
<organism evidence="1 2">
    <name type="scientific">Adineta steineri</name>
    <dbReference type="NCBI Taxonomy" id="433720"/>
    <lineage>
        <taxon>Eukaryota</taxon>
        <taxon>Metazoa</taxon>
        <taxon>Spiralia</taxon>
        <taxon>Gnathifera</taxon>
        <taxon>Rotifera</taxon>
        <taxon>Eurotatoria</taxon>
        <taxon>Bdelloidea</taxon>
        <taxon>Adinetida</taxon>
        <taxon>Adinetidae</taxon>
        <taxon>Adineta</taxon>
    </lineage>
</organism>
<sequence length="37" mass="4036">MSFEGNGIQVIGLLDPALGPRYSELVTTEEEARNIDT</sequence>
<dbReference type="AlphaFoldDB" id="A0A820MQR5"/>
<dbReference type="EMBL" id="CAJOAY010024817">
    <property type="protein sequence ID" value="CAF4378074.1"/>
    <property type="molecule type" value="Genomic_DNA"/>
</dbReference>
<reference evidence="1" key="1">
    <citation type="submission" date="2021-02" db="EMBL/GenBank/DDBJ databases">
        <authorList>
            <person name="Nowell W R."/>
        </authorList>
    </citation>
    <scope>NUCLEOTIDE SEQUENCE</scope>
</reference>
<protein>
    <submittedName>
        <fullName evidence="1">Uncharacterized protein</fullName>
    </submittedName>
</protein>
<evidence type="ECO:0000313" key="1">
    <source>
        <dbReference type="EMBL" id="CAF4378074.1"/>
    </source>
</evidence>
<feature type="non-terminal residue" evidence="1">
    <location>
        <position position="37"/>
    </location>
</feature>
<gene>
    <name evidence="1" type="ORF">OKA104_LOCUS50200</name>
</gene>